<dbReference type="GO" id="GO:0016887">
    <property type="term" value="F:ATP hydrolysis activity"/>
    <property type="evidence" value="ECO:0007669"/>
    <property type="project" value="RHEA"/>
</dbReference>
<keyword evidence="15" id="KW-1185">Reference proteome</keyword>
<dbReference type="InterPro" id="IPR036185">
    <property type="entry name" value="DNA_heli_DnaB-like_N_sf"/>
</dbReference>
<organism evidence="14 15">
    <name type="scientific">Aureibacillus halotolerans</name>
    <dbReference type="NCBI Taxonomy" id="1508390"/>
    <lineage>
        <taxon>Bacteria</taxon>
        <taxon>Bacillati</taxon>
        <taxon>Bacillota</taxon>
        <taxon>Bacilli</taxon>
        <taxon>Bacillales</taxon>
        <taxon>Bacillaceae</taxon>
        <taxon>Aureibacillus</taxon>
    </lineage>
</organism>
<reference evidence="14 15" key="1">
    <citation type="submission" date="2019-03" db="EMBL/GenBank/DDBJ databases">
        <title>Genomic Encyclopedia of Type Strains, Phase IV (KMG-IV): sequencing the most valuable type-strain genomes for metagenomic binning, comparative biology and taxonomic classification.</title>
        <authorList>
            <person name="Goeker M."/>
        </authorList>
    </citation>
    <scope>NUCLEOTIDE SEQUENCE [LARGE SCALE GENOMIC DNA]</scope>
    <source>
        <strain evidence="14 15">DSM 28697</strain>
    </source>
</reference>
<dbReference type="SUPFAM" id="SSF52540">
    <property type="entry name" value="P-loop containing nucleoside triphosphate hydrolases"/>
    <property type="match status" value="1"/>
</dbReference>
<keyword evidence="4 12" id="KW-0547">Nucleotide-binding</keyword>
<gene>
    <name evidence="14" type="ORF">EV213_110105</name>
</gene>
<dbReference type="Proteomes" id="UP000295632">
    <property type="component" value="Unassembled WGS sequence"/>
</dbReference>
<dbReference type="SUPFAM" id="SSF48024">
    <property type="entry name" value="N-terminal domain of DnaB helicase"/>
    <property type="match status" value="1"/>
</dbReference>
<dbReference type="PROSITE" id="PS51199">
    <property type="entry name" value="SF4_HELICASE"/>
    <property type="match status" value="1"/>
</dbReference>
<evidence type="ECO:0000256" key="1">
    <source>
        <dbReference type="ARBA" id="ARBA00008428"/>
    </source>
</evidence>
<dbReference type="InterPro" id="IPR016136">
    <property type="entry name" value="DNA_helicase_N/primase_C"/>
</dbReference>
<keyword evidence="9" id="KW-0413">Isomerase</keyword>
<evidence type="ECO:0000256" key="8">
    <source>
        <dbReference type="ARBA" id="ARBA00023125"/>
    </source>
</evidence>
<evidence type="ECO:0000256" key="6">
    <source>
        <dbReference type="ARBA" id="ARBA00022806"/>
    </source>
</evidence>
<keyword evidence="6 12" id="KW-0347">Helicase</keyword>
<keyword evidence="8 12" id="KW-0238">DNA-binding</keyword>
<dbReference type="PANTHER" id="PTHR30153">
    <property type="entry name" value="REPLICATIVE DNA HELICASE DNAB"/>
    <property type="match status" value="1"/>
</dbReference>
<evidence type="ECO:0000259" key="13">
    <source>
        <dbReference type="PROSITE" id="PS51199"/>
    </source>
</evidence>
<dbReference type="GO" id="GO:0005829">
    <property type="term" value="C:cytosol"/>
    <property type="evidence" value="ECO:0007669"/>
    <property type="project" value="TreeGrafter"/>
</dbReference>
<dbReference type="GO" id="GO:0042802">
    <property type="term" value="F:identical protein binding"/>
    <property type="evidence" value="ECO:0007669"/>
    <property type="project" value="UniProtKB-ARBA"/>
</dbReference>
<dbReference type="Gene3D" id="3.40.50.300">
    <property type="entry name" value="P-loop containing nucleotide triphosphate hydrolases"/>
    <property type="match status" value="1"/>
</dbReference>
<dbReference type="FunFam" id="3.40.50.300:FF:000076">
    <property type="entry name" value="Replicative DNA helicase"/>
    <property type="match status" value="1"/>
</dbReference>
<dbReference type="Pfam" id="PF00772">
    <property type="entry name" value="DnaB"/>
    <property type="match status" value="1"/>
</dbReference>
<dbReference type="GO" id="GO:0003677">
    <property type="term" value="F:DNA binding"/>
    <property type="evidence" value="ECO:0007669"/>
    <property type="project" value="UniProtKB-UniRule"/>
</dbReference>
<dbReference type="OrthoDB" id="9773982at2"/>
<name>A0A4R6TZN8_9BACI</name>
<dbReference type="GO" id="GO:0043139">
    <property type="term" value="F:5'-3' DNA helicase activity"/>
    <property type="evidence" value="ECO:0007669"/>
    <property type="project" value="UniProtKB-EC"/>
</dbReference>
<dbReference type="NCBIfam" id="NF004384">
    <property type="entry name" value="PRK05748.1"/>
    <property type="match status" value="1"/>
</dbReference>
<dbReference type="GO" id="GO:0005524">
    <property type="term" value="F:ATP binding"/>
    <property type="evidence" value="ECO:0007669"/>
    <property type="project" value="UniProtKB-UniRule"/>
</dbReference>
<dbReference type="Gene3D" id="1.10.860.10">
    <property type="entry name" value="DNAb Helicase, Chain A"/>
    <property type="match status" value="1"/>
</dbReference>
<dbReference type="InterPro" id="IPR007692">
    <property type="entry name" value="DNA_helicase_DnaB"/>
</dbReference>
<evidence type="ECO:0000256" key="10">
    <source>
        <dbReference type="ARBA" id="ARBA00048954"/>
    </source>
</evidence>
<evidence type="ECO:0000256" key="12">
    <source>
        <dbReference type="RuleBase" id="RU362085"/>
    </source>
</evidence>
<dbReference type="EC" id="5.6.2.3" evidence="11 12"/>
<protein>
    <recommendedName>
        <fullName evidence="11 12">Replicative DNA helicase</fullName>
        <ecNumber evidence="11 12">5.6.2.3</ecNumber>
    </recommendedName>
</protein>
<evidence type="ECO:0000256" key="4">
    <source>
        <dbReference type="ARBA" id="ARBA00022741"/>
    </source>
</evidence>
<dbReference type="AlphaFoldDB" id="A0A4R6TZN8"/>
<keyword evidence="3 12" id="KW-0235">DNA replication</keyword>
<comment type="caution">
    <text evidence="14">The sequence shown here is derived from an EMBL/GenBank/DDBJ whole genome shotgun (WGS) entry which is preliminary data.</text>
</comment>
<evidence type="ECO:0000256" key="11">
    <source>
        <dbReference type="NCBIfam" id="TIGR00665"/>
    </source>
</evidence>
<evidence type="ECO:0000256" key="5">
    <source>
        <dbReference type="ARBA" id="ARBA00022801"/>
    </source>
</evidence>
<dbReference type="FunFam" id="1.10.860.10:FF:000001">
    <property type="entry name" value="Replicative DNA helicase"/>
    <property type="match status" value="1"/>
</dbReference>
<accession>A0A4R6TZN8</accession>
<proteinExistence type="inferred from homology"/>
<evidence type="ECO:0000256" key="9">
    <source>
        <dbReference type="ARBA" id="ARBA00023235"/>
    </source>
</evidence>
<comment type="function">
    <text evidence="12">The main replicative DNA helicase, it participates in initiation and elongation during chromosome replication. Travels ahead of the DNA replisome, separating dsDNA into templates for DNA synthesis. A processive ATP-dependent 5'-3' DNA helicase it has DNA-dependent ATPase activity.</text>
</comment>
<dbReference type="InterPro" id="IPR007694">
    <property type="entry name" value="DNA_helicase_DnaB-like_C"/>
</dbReference>
<feature type="domain" description="SF4 helicase" evidence="13">
    <location>
        <begin position="179"/>
        <end position="446"/>
    </location>
</feature>
<keyword evidence="7 12" id="KW-0067">ATP-binding</keyword>
<dbReference type="CDD" id="cd00984">
    <property type="entry name" value="DnaB_C"/>
    <property type="match status" value="1"/>
</dbReference>
<evidence type="ECO:0000256" key="2">
    <source>
        <dbReference type="ARBA" id="ARBA00022515"/>
    </source>
</evidence>
<evidence type="ECO:0000313" key="14">
    <source>
        <dbReference type="EMBL" id="TDQ38362.1"/>
    </source>
</evidence>
<dbReference type="Pfam" id="PF03796">
    <property type="entry name" value="DnaB_C"/>
    <property type="match status" value="1"/>
</dbReference>
<sequence length="455" mass="50741">MSDMMEGRLPPQNTEAEQAVLGAVFLDPASMTTASELVMPEDFYKTSHQRIFHTMMSLAEKNEPVDLVTVTSELADHKILEEIGGVSYLTQLADSAPTAANIEYYARIVEEKSILRRLIRTATDIAEDGYSRDDEVQNVLSNAEKNIMAISQRKNSGNFKEIKDVLVDTYDNIEMLHNRQGDITGIASGFSELDRMTAGFQRNDLIIVAARPSVGKTAFALNIAQNVAIHANENVAIFSLEMGAEQLVMRMLCAEGNIDAQRLRTGKLTSDDWQKLTMAMGSLSNAGIYIDDTPGIRVNDIRAKCRRLKMEHGIGMILIDYLQLIAGSSRNGGENRQQEVSEISRSLKALARELEVPVIALSQLSRGVESRQDKRPMMSDIRESGSIEQDADIVSFLYRDDYYDKESESQNIIEIIIAKQRNGPVGTVELAFVKEYNKFVNLETRHNEHDMPPGA</sequence>
<dbReference type="RefSeq" id="WP_133580936.1">
    <property type="nucleotide sequence ID" value="NZ_SNYJ01000010.1"/>
</dbReference>
<evidence type="ECO:0000313" key="15">
    <source>
        <dbReference type="Proteomes" id="UP000295632"/>
    </source>
</evidence>
<dbReference type="InterPro" id="IPR027417">
    <property type="entry name" value="P-loop_NTPase"/>
</dbReference>
<evidence type="ECO:0000256" key="3">
    <source>
        <dbReference type="ARBA" id="ARBA00022705"/>
    </source>
</evidence>
<dbReference type="GO" id="GO:1990077">
    <property type="term" value="C:primosome complex"/>
    <property type="evidence" value="ECO:0007669"/>
    <property type="project" value="UniProtKB-UniRule"/>
</dbReference>
<keyword evidence="5 12" id="KW-0378">Hydrolase</keyword>
<comment type="catalytic activity">
    <reaction evidence="10 12">
        <text>ATP + H2O = ADP + phosphate + H(+)</text>
        <dbReference type="Rhea" id="RHEA:13065"/>
        <dbReference type="ChEBI" id="CHEBI:15377"/>
        <dbReference type="ChEBI" id="CHEBI:15378"/>
        <dbReference type="ChEBI" id="CHEBI:30616"/>
        <dbReference type="ChEBI" id="CHEBI:43474"/>
        <dbReference type="ChEBI" id="CHEBI:456216"/>
        <dbReference type="EC" id="5.6.2.3"/>
    </reaction>
</comment>
<dbReference type="EMBL" id="SNYJ01000010">
    <property type="protein sequence ID" value="TDQ38362.1"/>
    <property type="molecule type" value="Genomic_DNA"/>
</dbReference>
<evidence type="ECO:0000256" key="7">
    <source>
        <dbReference type="ARBA" id="ARBA00022840"/>
    </source>
</evidence>
<dbReference type="InterPro" id="IPR007693">
    <property type="entry name" value="DNA_helicase_DnaB-like_N"/>
</dbReference>
<comment type="similarity">
    <text evidence="1 12">Belongs to the helicase family. DnaB subfamily.</text>
</comment>
<dbReference type="PANTHER" id="PTHR30153:SF2">
    <property type="entry name" value="REPLICATIVE DNA HELICASE"/>
    <property type="match status" value="1"/>
</dbReference>
<dbReference type="NCBIfam" id="TIGR00665">
    <property type="entry name" value="DnaB"/>
    <property type="match status" value="1"/>
</dbReference>
<dbReference type="GO" id="GO:0006269">
    <property type="term" value="P:DNA replication, synthesis of primer"/>
    <property type="evidence" value="ECO:0007669"/>
    <property type="project" value="UniProtKB-UniRule"/>
</dbReference>
<keyword evidence="2 12" id="KW-0639">Primosome</keyword>